<gene>
    <name evidence="1" type="ORF">OXX778_LOCUS11043</name>
</gene>
<evidence type="ECO:0000313" key="2">
    <source>
        <dbReference type="Proteomes" id="UP000663879"/>
    </source>
</evidence>
<proteinExistence type="predicted"/>
<accession>A0A813Z5V6</accession>
<comment type="caution">
    <text evidence="1">The sequence shown here is derived from an EMBL/GenBank/DDBJ whole genome shotgun (WGS) entry which is preliminary data.</text>
</comment>
<keyword evidence="2" id="KW-1185">Reference proteome</keyword>
<organism evidence="1 2">
    <name type="scientific">Brachionus calyciflorus</name>
    <dbReference type="NCBI Taxonomy" id="104777"/>
    <lineage>
        <taxon>Eukaryota</taxon>
        <taxon>Metazoa</taxon>
        <taxon>Spiralia</taxon>
        <taxon>Gnathifera</taxon>
        <taxon>Rotifera</taxon>
        <taxon>Eurotatoria</taxon>
        <taxon>Monogononta</taxon>
        <taxon>Pseudotrocha</taxon>
        <taxon>Ploima</taxon>
        <taxon>Brachionidae</taxon>
        <taxon>Brachionus</taxon>
    </lineage>
</organism>
<dbReference type="OrthoDB" id="10232753at2759"/>
<sequence length="1237" mass="146574">MIESYELIKRLEQGCISSNSYLDIKVKRHDRLYLKLCQRLIQFLKSNRSFLMIVHGPSKSGKKTLVYNLLDSAQIDNNLDYLTIKTYNYTTLKNALIKSKPSLIIIENIPQLLKNINKLKLLDLFRLARQYRKKLILILKKNYFTRIKPRLNGLKITYFHINYLNLNEIKCNFDQTKFNCVNLNGNLIDLTQLKNYYELLKKPYILKRTLNYAEKSLIKETSNQVVKYLPIYSLSSVIYSTGVYSLLIQANNNTINLESVIVKLNDQFRIIGLNQFMSDVTNEKKSNSLKSGYYLIKVNKYDSELTCYLMDKINQLYMKCIFLINDMSLFEKYKYLFKFKFKIEIMEANDVYMEEVFSDCNVPPCDYVKNELGSLEDCIGRIRNYALIESKEKILNIRQFNVFRIDLNEQKSIITNEKMTNLFMNYLIRTKKLVILIENLHNDDLSLVETLINKKIKFLVHISPDYKYKKLLCNVLGHKFLYLKSHETELGINLNQELIEILKKSPKLETLNATNVFLTYYFDLKRIESISFNQYFNIDQTIELNDKLDTSIRSINNLIISHDSGIKFIDNVYEKYFTAMFIIKELQTDKDNNYNLIKSTILKYRYYKKYQELWSFIAECISNESSYFKSLSLNQEKSLLNYWKIILSNQNKDLVGVYHNTFLEQCLNKSNLNNKFFNVKKLRRSLSQNLSSCNLNHHDTDDIFYQFRSFNDGLNETLNFLKLNSHDKKPINVQKFNQMLLGLMAISNKYEIRLVNLIDFLTENKSDHILLSSQIIEENFIFILEEINRKNMNLSVRIKEMLFKLLKKNHLRTKMLSIKALVNLKIGLNEPMFDTLIYIYNHKLDLWEHVLTLIKNSSLTINIIEKIFNLIKTSKDLNLIECLFKLLGNSIKFKFEILNYHVEIDLNLLDLYYDLHFNLNSFIYMDKLINLTMCKSSNLIFNLHKYTRNKLVINVDLIYTHENLAEKLEYLIENNFLTLHEVLKKSLFDNLKIYDIKKIVLLILKYGEIETYSKDIIDYLHNEVGNEDNQNKLTSHVIPCLWLLINNGIHSQFIMDLIKIIIKKVIQNKFDFKPVNNLLVLMVKLVGKDGDLNMENYLDLVQFYYNQFQQYQKCFIKKKNLDKFNQNNSEMTTTISRIFDYMDTSDLLEILFKKYKETRNNDCLRFVVKKCVASKLSVQMEENEFCVIDYDVVFSQIVDDGKLFQGEFNKLVIEETKHLQMSKLIILNDQSLHRIKS</sequence>
<dbReference type="AlphaFoldDB" id="A0A813Z5V6"/>
<dbReference type="EMBL" id="CAJNOC010001825">
    <property type="protein sequence ID" value="CAF0893756.1"/>
    <property type="molecule type" value="Genomic_DNA"/>
</dbReference>
<reference evidence="1" key="1">
    <citation type="submission" date="2021-02" db="EMBL/GenBank/DDBJ databases">
        <authorList>
            <person name="Nowell W R."/>
        </authorList>
    </citation>
    <scope>NUCLEOTIDE SEQUENCE</scope>
    <source>
        <strain evidence="1">Ploen Becks lab</strain>
    </source>
</reference>
<name>A0A813Z5V6_9BILA</name>
<protein>
    <submittedName>
        <fullName evidence="1">Uncharacterized protein</fullName>
    </submittedName>
</protein>
<evidence type="ECO:0000313" key="1">
    <source>
        <dbReference type="EMBL" id="CAF0893756.1"/>
    </source>
</evidence>
<dbReference type="Proteomes" id="UP000663879">
    <property type="component" value="Unassembled WGS sequence"/>
</dbReference>